<name>A0A9P4XFX2_9HYPO</name>
<evidence type="ECO:0000256" key="1">
    <source>
        <dbReference type="SAM" id="MobiDB-lite"/>
    </source>
</evidence>
<dbReference type="Proteomes" id="UP000801864">
    <property type="component" value="Unassembled WGS sequence"/>
</dbReference>
<evidence type="ECO:0008006" key="4">
    <source>
        <dbReference type="Google" id="ProtNLM"/>
    </source>
</evidence>
<dbReference type="AlphaFoldDB" id="A0A9P4XFX2"/>
<feature type="compositionally biased region" description="Acidic residues" evidence="1">
    <location>
        <begin position="488"/>
        <end position="504"/>
    </location>
</feature>
<protein>
    <recommendedName>
        <fullName evidence="4">F-box domain-containing protein</fullName>
    </recommendedName>
</protein>
<evidence type="ECO:0000313" key="2">
    <source>
        <dbReference type="EMBL" id="KAF3073176.1"/>
    </source>
</evidence>
<keyword evidence="3" id="KW-1185">Reference proteome</keyword>
<feature type="compositionally biased region" description="Acidic residues" evidence="1">
    <location>
        <begin position="513"/>
        <end position="549"/>
    </location>
</feature>
<reference evidence="2 3" key="1">
    <citation type="submission" date="2018-06" db="EMBL/GenBank/DDBJ databases">
        <title>Genome analysis of cellulolytic fungus Trichoderma lentiforme CFAM-422.</title>
        <authorList>
            <person name="Steindorff A.S."/>
            <person name="Formighieri E.F."/>
            <person name="Midorikawa G.E.O."/>
            <person name="Tamietti M.S."/>
            <person name="Ramos E.Z."/>
            <person name="Silva A.S."/>
            <person name="Bon E.P.S."/>
            <person name="Mendes T.D."/>
            <person name="Damaso M.C.T."/>
            <person name="Favaro L.C.L."/>
        </authorList>
    </citation>
    <scope>NUCLEOTIDE SEQUENCE [LARGE SCALE GENOMIC DNA]</scope>
    <source>
        <strain evidence="2 3">CFAM-422</strain>
    </source>
</reference>
<accession>A0A9P4XFX2</accession>
<evidence type="ECO:0000313" key="3">
    <source>
        <dbReference type="Proteomes" id="UP000801864"/>
    </source>
</evidence>
<organism evidence="2 3">
    <name type="scientific">Trichoderma lentiforme</name>
    <dbReference type="NCBI Taxonomy" id="1567552"/>
    <lineage>
        <taxon>Eukaryota</taxon>
        <taxon>Fungi</taxon>
        <taxon>Dikarya</taxon>
        <taxon>Ascomycota</taxon>
        <taxon>Pezizomycotina</taxon>
        <taxon>Sordariomycetes</taxon>
        <taxon>Hypocreomycetidae</taxon>
        <taxon>Hypocreales</taxon>
        <taxon>Hypocreaceae</taxon>
        <taxon>Trichoderma</taxon>
    </lineage>
</organism>
<dbReference type="SUPFAM" id="SSF52047">
    <property type="entry name" value="RNI-like"/>
    <property type="match status" value="1"/>
</dbReference>
<proteinExistence type="predicted"/>
<gene>
    <name evidence="2" type="ORF">CFAM422_004897</name>
</gene>
<feature type="region of interest" description="Disordered" evidence="1">
    <location>
        <begin position="480"/>
        <end position="549"/>
    </location>
</feature>
<dbReference type="EMBL" id="QLNT01000007">
    <property type="protein sequence ID" value="KAF3073176.1"/>
    <property type="molecule type" value="Genomic_DNA"/>
</dbReference>
<comment type="caution">
    <text evidence="2">The sequence shown here is derived from an EMBL/GenBank/DDBJ whole genome shotgun (WGS) entry which is preliminary data.</text>
</comment>
<sequence length="575" mass="66215">MVHIPGEIVLNILADECISKPDLKNLRLASKWTCKFATGLLFSKIYISKLKSDRESFFNIAARPHLAGSVQTVTWLEMLEDETSFTHVEPGSEDQDVVDVNLFSLLRPLARALFWLPFEERLVRSEETHQGQSTVPDINEEARERATMRNIRKIERQRTEAIQTFTPHFFAALDNMPKLRELTSQPMPPRREFVKPSGLSPSQYPFTSQMFLRTMGKRGLQRNDGFCTFLIPYMAHRANLHTLEPITRLRLVDESNWTCTGRFDETFIKSFDNLTHLDLCVSSFLEASQFVWLGQCLKAATPLEEVRLCFERSRVCDGHTWNFFPYLFPEDGRYSSLRTLILVEMPSTRAVFHLIKKVASSLKILRYENTPVTLELLQMLSKVTELQLEQFMVISDRAPWDRKDDKDLTGLLMREETVLRVLNGTITDFFHRWPPKERDFHIFTHYTGPPLREPSFFDSNHRVLSREGIEYIQLREWGHPDIEKAESSDADYDTEDPEDSDADPEGPIPDPGYYDDGEVDIEEDGGSEQDDDDGDVDMTDTDDLSETDDELMDFYANLLETSDGSQIVDSTSTGD</sequence>